<evidence type="ECO:0000313" key="2">
    <source>
        <dbReference type="Proteomes" id="UP000615446"/>
    </source>
</evidence>
<name>A0A8H3LJ90_9GLOM</name>
<proteinExistence type="predicted"/>
<dbReference type="AlphaFoldDB" id="A0A8H3LJ90"/>
<reference evidence="1" key="1">
    <citation type="submission" date="2019-10" db="EMBL/GenBank/DDBJ databases">
        <title>Conservation and host-specific expression of non-tandemly repeated heterogenous ribosome RNA gene in arbuscular mycorrhizal fungi.</title>
        <authorList>
            <person name="Maeda T."/>
            <person name="Kobayashi Y."/>
            <person name="Nakagawa T."/>
            <person name="Ezawa T."/>
            <person name="Yamaguchi K."/>
            <person name="Bino T."/>
            <person name="Nishimoto Y."/>
            <person name="Shigenobu S."/>
            <person name="Kawaguchi M."/>
        </authorList>
    </citation>
    <scope>NUCLEOTIDE SEQUENCE</scope>
    <source>
        <strain evidence="1">HR1</strain>
    </source>
</reference>
<accession>A0A8H3LJ90</accession>
<dbReference type="EMBL" id="BLAL01000160">
    <property type="protein sequence ID" value="GES86354.1"/>
    <property type="molecule type" value="Genomic_DNA"/>
</dbReference>
<evidence type="ECO:0000313" key="1">
    <source>
        <dbReference type="EMBL" id="GES86354.1"/>
    </source>
</evidence>
<dbReference type="OrthoDB" id="2412213at2759"/>
<organism evidence="1 2">
    <name type="scientific">Rhizophagus clarus</name>
    <dbReference type="NCBI Taxonomy" id="94130"/>
    <lineage>
        <taxon>Eukaryota</taxon>
        <taxon>Fungi</taxon>
        <taxon>Fungi incertae sedis</taxon>
        <taxon>Mucoromycota</taxon>
        <taxon>Glomeromycotina</taxon>
        <taxon>Glomeromycetes</taxon>
        <taxon>Glomerales</taxon>
        <taxon>Glomeraceae</taxon>
        <taxon>Rhizophagus</taxon>
    </lineage>
</organism>
<comment type="caution">
    <text evidence="1">The sequence shown here is derived from an EMBL/GenBank/DDBJ whole genome shotgun (WGS) entry which is preliminary data.</text>
</comment>
<gene>
    <name evidence="1" type="ORF">RCL2_001341000</name>
</gene>
<dbReference type="Proteomes" id="UP000615446">
    <property type="component" value="Unassembled WGS sequence"/>
</dbReference>
<sequence>MGIIGPAKSSNEAVRCSYIESILLSAICIVKRIVNKRMSLEPQFEVVSEEATERVDYAIEKIIYSLNEELICRTRSLGYYAECDVTRSSYHTNKRKRKASEAFKDDFDYLYGVVTTATDWCFVMYTPERIYCTKADYRIALTEDVLDDDVELRRKLWK</sequence>
<protein>
    <submittedName>
        <fullName evidence="1">Uncharacterized protein</fullName>
    </submittedName>
</protein>